<comment type="caution">
    <text evidence="1">The sequence shown here is derived from an EMBL/GenBank/DDBJ whole genome shotgun (WGS) entry which is preliminary data.</text>
</comment>
<organism evidence="1 2">
    <name type="scientific">Rhizobium binae</name>
    <dbReference type="NCBI Taxonomy" id="1138190"/>
    <lineage>
        <taxon>Bacteria</taxon>
        <taxon>Pseudomonadati</taxon>
        <taxon>Pseudomonadota</taxon>
        <taxon>Alphaproteobacteria</taxon>
        <taxon>Hyphomicrobiales</taxon>
        <taxon>Rhizobiaceae</taxon>
        <taxon>Rhizobium/Agrobacterium group</taxon>
        <taxon>Rhizobium</taxon>
    </lineage>
</organism>
<proteinExistence type="predicted"/>
<dbReference type="Proteomes" id="UP001549077">
    <property type="component" value="Unassembled WGS sequence"/>
</dbReference>
<sequence length="142" mass="16855">MRKRRDFVKPPIRFSILEDHLFLDRSQMVDRHAIRQDATPFHIKHFQSRNRREQRIVSATRVERKRLKEGSCELADIPMLRSGQHQRRSVAAFHHRLETRLDLQQPPYKYALVAKSLSGNGRFRTGPKRPVHKLSWLSFVHG</sequence>
<reference evidence="1 2" key="1">
    <citation type="submission" date="2024-06" db="EMBL/GenBank/DDBJ databases">
        <title>Genomic Encyclopedia of Type Strains, Phase IV (KMG-IV): sequencing the most valuable type-strain genomes for metagenomic binning, comparative biology and taxonomic classification.</title>
        <authorList>
            <person name="Goeker M."/>
        </authorList>
    </citation>
    <scope>NUCLEOTIDE SEQUENCE [LARGE SCALE GENOMIC DNA]</scope>
    <source>
        <strain evidence="1 2">DSM 29288</strain>
    </source>
</reference>
<name>A0ABV2MG02_9HYPH</name>
<keyword evidence="2" id="KW-1185">Reference proteome</keyword>
<accession>A0ABV2MG02</accession>
<dbReference type="EMBL" id="JBEPMY010000006">
    <property type="protein sequence ID" value="MET3755386.1"/>
    <property type="molecule type" value="Genomic_DNA"/>
</dbReference>
<protein>
    <submittedName>
        <fullName evidence="1">Uncharacterized protein</fullName>
    </submittedName>
</protein>
<evidence type="ECO:0000313" key="2">
    <source>
        <dbReference type="Proteomes" id="UP001549077"/>
    </source>
</evidence>
<gene>
    <name evidence="1" type="ORF">ABID08_002757</name>
</gene>
<evidence type="ECO:0000313" key="1">
    <source>
        <dbReference type="EMBL" id="MET3755386.1"/>
    </source>
</evidence>